<dbReference type="SMART" id="SM00389">
    <property type="entry name" value="HOX"/>
    <property type="match status" value="1"/>
</dbReference>
<dbReference type="PROSITE" id="PS50071">
    <property type="entry name" value="HOMEOBOX_2"/>
    <property type="match status" value="1"/>
</dbReference>
<dbReference type="KEGG" id="dord:106000308"/>
<dbReference type="AlphaFoldDB" id="A0A1S3GRU3"/>
<keyword evidence="9" id="KW-1185">Reference proteome</keyword>
<keyword evidence="4 6" id="KW-0371">Homeobox</keyword>
<feature type="domain" description="Homeobox" evidence="8">
    <location>
        <begin position="21"/>
        <end position="72"/>
    </location>
</feature>
<evidence type="ECO:0000256" key="5">
    <source>
        <dbReference type="ARBA" id="ARBA00023242"/>
    </source>
</evidence>
<keyword evidence="5 6" id="KW-0539">Nucleus</keyword>
<dbReference type="InterPro" id="IPR001356">
    <property type="entry name" value="HD"/>
</dbReference>
<dbReference type="CDD" id="cd00086">
    <property type="entry name" value="homeodomain"/>
    <property type="match status" value="1"/>
</dbReference>
<dbReference type="Gene3D" id="1.10.10.60">
    <property type="entry name" value="Homeodomain-like"/>
    <property type="match status" value="1"/>
</dbReference>
<dbReference type="Pfam" id="PF00046">
    <property type="entry name" value="Homeodomain"/>
    <property type="match status" value="1"/>
</dbReference>
<proteinExistence type="predicted"/>
<evidence type="ECO:0000313" key="9">
    <source>
        <dbReference type="Proteomes" id="UP000081671"/>
    </source>
</evidence>
<evidence type="ECO:0000256" key="7">
    <source>
        <dbReference type="RuleBase" id="RU000682"/>
    </source>
</evidence>
<dbReference type="GO" id="GO:0000978">
    <property type="term" value="F:RNA polymerase II cis-regulatory region sequence-specific DNA binding"/>
    <property type="evidence" value="ECO:0007669"/>
    <property type="project" value="TreeGrafter"/>
</dbReference>
<dbReference type="InterPro" id="IPR009057">
    <property type="entry name" value="Homeodomain-like_sf"/>
</dbReference>
<gene>
    <name evidence="10" type="primary">LOC106000308</name>
</gene>
<keyword evidence="2" id="KW-0217">Developmental protein</keyword>
<feature type="DNA-binding region" description="Homeobox" evidence="6">
    <location>
        <begin position="23"/>
        <end position="73"/>
    </location>
</feature>
<accession>A0A1S3GRU3</accession>
<evidence type="ECO:0000256" key="4">
    <source>
        <dbReference type="ARBA" id="ARBA00023155"/>
    </source>
</evidence>
<dbReference type="PANTHER" id="PTHR45793:SF5">
    <property type="entry name" value="HOMEOTIC PROTEIN OCELLILESS"/>
    <property type="match status" value="1"/>
</dbReference>
<dbReference type="SUPFAM" id="SSF46689">
    <property type="entry name" value="Homeodomain-like"/>
    <property type="match status" value="1"/>
</dbReference>
<dbReference type="GO" id="GO:0005634">
    <property type="term" value="C:nucleus"/>
    <property type="evidence" value="ECO:0007669"/>
    <property type="project" value="UniProtKB-SubCell"/>
</dbReference>
<evidence type="ECO:0000259" key="8">
    <source>
        <dbReference type="PROSITE" id="PS50071"/>
    </source>
</evidence>
<name>A0A1S3GRU3_DIPOR</name>
<evidence type="ECO:0000256" key="6">
    <source>
        <dbReference type="PROSITE-ProRule" id="PRU00108"/>
    </source>
</evidence>
<dbReference type="PANTHER" id="PTHR45793">
    <property type="entry name" value="HOMEOBOX PROTEIN"/>
    <property type="match status" value="1"/>
</dbReference>
<reference evidence="10" key="1">
    <citation type="submission" date="2025-08" db="UniProtKB">
        <authorList>
            <consortium name="RefSeq"/>
        </authorList>
    </citation>
    <scope>IDENTIFICATION</scope>
    <source>
        <tissue evidence="10">Kidney</tissue>
    </source>
</reference>
<evidence type="ECO:0000256" key="3">
    <source>
        <dbReference type="ARBA" id="ARBA00023125"/>
    </source>
</evidence>
<dbReference type="Proteomes" id="UP000081671">
    <property type="component" value="Unplaced"/>
</dbReference>
<evidence type="ECO:0000256" key="2">
    <source>
        <dbReference type="ARBA" id="ARBA00022473"/>
    </source>
</evidence>
<keyword evidence="3 6" id="KW-0238">DNA-binding</keyword>
<organism evidence="9 10">
    <name type="scientific">Dipodomys ordii</name>
    <name type="common">Ord's kangaroo rat</name>
    <dbReference type="NCBI Taxonomy" id="10020"/>
    <lineage>
        <taxon>Eukaryota</taxon>
        <taxon>Metazoa</taxon>
        <taxon>Chordata</taxon>
        <taxon>Craniata</taxon>
        <taxon>Vertebrata</taxon>
        <taxon>Euteleostomi</taxon>
        <taxon>Mammalia</taxon>
        <taxon>Eutheria</taxon>
        <taxon>Euarchontoglires</taxon>
        <taxon>Glires</taxon>
        <taxon>Rodentia</taxon>
        <taxon>Castorimorpha</taxon>
        <taxon>Heteromyidae</taxon>
        <taxon>Dipodomyinae</taxon>
        <taxon>Dipodomys</taxon>
    </lineage>
</organism>
<comment type="subcellular location">
    <subcellularLocation>
        <location evidence="1 6 7">Nucleus</location>
    </subcellularLocation>
</comment>
<protein>
    <submittedName>
        <fullName evidence="10">Cone-rod homeobox protein-like</fullName>
    </submittedName>
</protein>
<dbReference type="GO" id="GO:0000981">
    <property type="term" value="F:DNA-binding transcription factor activity, RNA polymerase II-specific"/>
    <property type="evidence" value="ECO:0007669"/>
    <property type="project" value="TreeGrafter"/>
</dbReference>
<dbReference type="InParanoid" id="A0A1S3GRU3"/>
<dbReference type="RefSeq" id="XP_012891004.1">
    <property type="nucleotide sequence ID" value="XM_013035550.1"/>
</dbReference>
<evidence type="ECO:0000256" key="1">
    <source>
        <dbReference type="ARBA" id="ARBA00004123"/>
    </source>
</evidence>
<dbReference type="OrthoDB" id="6159439at2759"/>
<evidence type="ECO:0000313" key="10">
    <source>
        <dbReference type="RefSeq" id="XP_012891004.1"/>
    </source>
</evidence>
<dbReference type="GeneID" id="106000308"/>
<sequence length="196" mass="22257">MQEPNDFVNFPKSLGPYAKIYKRDQHRELENYFKMDGYPDYKARVTLASRLNLKEHDVRVWFRVRRATNAKSENQRQKQGRKLGWFTHTSVGLNASTPNNSNSDGLGMGNLLQPNPCWALPKGEPSFSFCDQKYNNQKRLSDVSFKPLSYQPNVLSDTASSLSSTELLSTMQAFQRLKVSVSTSESQRGDGHCGRG</sequence>